<sequence length="99" mass="10685">MGESVAVRRVKRKGTPGPNKYDIRKDLLWGKCKKISLKERLVSKTRELGPGPAAHVKLSTSLGGPKHTMATKPKTAAIHGLVSALANVPSRFESPEESV</sequence>
<name>A0AAV4HXY5_9GAST</name>
<accession>A0AAV4HXY5</accession>
<evidence type="ECO:0000256" key="1">
    <source>
        <dbReference type="SAM" id="MobiDB-lite"/>
    </source>
</evidence>
<keyword evidence="3" id="KW-1185">Reference proteome</keyword>
<dbReference type="AlphaFoldDB" id="A0AAV4HXY5"/>
<protein>
    <submittedName>
        <fullName evidence="2">Uncharacterized protein</fullName>
    </submittedName>
</protein>
<organism evidence="2 3">
    <name type="scientific">Elysia marginata</name>
    <dbReference type="NCBI Taxonomy" id="1093978"/>
    <lineage>
        <taxon>Eukaryota</taxon>
        <taxon>Metazoa</taxon>
        <taxon>Spiralia</taxon>
        <taxon>Lophotrochozoa</taxon>
        <taxon>Mollusca</taxon>
        <taxon>Gastropoda</taxon>
        <taxon>Heterobranchia</taxon>
        <taxon>Euthyneura</taxon>
        <taxon>Panpulmonata</taxon>
        <taxon>Sacoglossa</taxon>
        <taxon>Placobranchoidea</taxon>
        <taxon>Plakobranchidae</taxon>
        <taxon>Elysia</taxon>
    </lineage>
</organism>
<evidence type="ECO:0000313" key="3">
    <source>
        <dbReference type="Proteomes" id="UP000762676"/>
    </source>
</evidence>
<dbReference type="EMBL" id="BMAT01005921">
    <property type="protein sequence ID" value="GFS02555.1"/>
    <property type="molecule type" value="Genomic_DNA"/>
</dbReference>
<dbReference type="Proteomes" id="UP000762676">
    <property type="component" value="Unassembled WGS sequence"/>
</dbReference>
<proteinExistence type="predicted"/>
<evidence type="ECO:0000313" key="2">
    <source>
        <dbReference type="EMBL" id="GFS02555.1"/>
    </source>
</evidence>
<comment type="caution">
    <text evidence="2">The sequence shown here is derived from an EMBL/GenBank/DDBJ whole genome shotgun (WGS) entry which is preliminary data.</text>
</comment>
<feature type="region of interest" description="Disordered" evidence="1">
    <location>
        <begin position="46"/>
        <end position="70"/>
    </location>
</feature>
<feature type="region of interest" description="Disordered" evidence="1">
    <location>
        <begin position="1"/>
        <end position="20"/>
    </location>
</feature>
<reference evidence="2 3" key="1">
    <citation type="journal article" date="2021" name="Elife">
        <title>Chloroplast acquisition without the gene transfer in kleptoplastic sea slugs, Plakobranchus ocellatus.</title>
        <authorList>
            <person name="Maeda T."/>
            <person name="Takahashi S."/>
            <person name="Yoshida T."/>
            <person name="Shimamura S."/>
            <person name="Takaki Y."/>
            <person name="Nagai Y."/>
            <person name="Toyoda A."/>
            <person name="Suzuki Y."/>
            <person name="Arimoto A."/>
            <person name="Ishii H."/>
            <person name="Satoh N."/>
            <person name="Nishiyama T."/>
            <person name="Hasebe M."/>
            <person name="Maruyama T."/>
            <person name="Minagawa J."/>
            <person name="Obokata J."/>
            <person name="Shigenobu S."/>
        </authorList>
    </citation>
    <scope>NUCLEOTIDE SEQUENCE [LARGE SCALE GENOMIC DNA]</scope>
</reference>
<gene>
    <name evidence="2" type="ORF">ElyMa_002867600</name>
</gene>